<reference evidence="1" key="1">
    <citation type="submission" date="2021-06" db="EMBL/GenBank/DDBJ databases">
        <authorList>
            <person name="Hodson N. C."/>
            <person name="Mongue J. A."/>
            <person name="Jaron S. K."/>
        </authorList>
    </citation>
    <scope>NUCLEOTIDE SEQUENCE</scope>
</reference>
<feature type="non-terminal residue" evidence="1">
    <location>
        <position position="206"/>
    </location>
</feature>
<evidence type="ECO:0000313" key="1">
    <source>
        <dbReference type="EMBL" id="CAG7730699.1"/>
    </source>
</evidence>
<dbReference type="Proteomes" id="UP000708208">
    <property type="component" value="Unassembled WGS sequence"/>
</dbReference>
<keyword evidence="2" id="KW-1185">Reference proteome</keyword>
<gene>
    <name evidence="1" type="ORF">AFUS01_LOCUS19322</name>
</gene>
<comment type="caution">
    <text evidence="1">The sequence shown here is derived from an EMBL/GenBank/DDBJ whole genome shotgun (WGS) entry which is preliminary data.</text>
</comment>
<accession>A0A8J2P4G0</accession>
<sequence>VPKLPQNFIRSRVGIGRGLLNRILRDAHRSEVLEIVENHRRFAIDPFGCKCTSSTLENIQKAIHSHDWLLVSKFIEMLAEESKRNTNSCYWLLWNSGFLALANLQKDCVEKVVAFAAHCRFVLKSFPRRLGIEVATWLSQKGYFLRGLNVLTDWHEQWGKDVCFNRKRYLHNFKRDLSLQKSEQFTGSKLAIRRTGEFALTQFEAA</sequence>
<evidence type="ECO:0000313" key="2">
    <source>
        <dbReference type="Proteomes" id="UP000708208"/>
    </source>
</evidence>
<dbReference type="AlphaFoldDB" id="A0A8J2P4G0"/>
<dbReference type="OrthoDB" id="10677442at2759"/>
<dbReference type="EMBL" id="CAJVCH010198562">
    <property type="protein sequence ID" value="CAG7730699.1"/>
    <property type="molecule type" value="Genomic_DNA"/>
</dbReference>
<protein>
    <submittedName>
        <fullName evidence="1">Uncharacterized protein</fullName>
    </submittedName>
</protein>
<name>A0A8J2P4G0_9HEXA</name>
<feature type="non-terminal residue" evidence="1">
    <location>
        <position position="1"/>
    </location>
</feature>
<organism evidence="1 2">
    <name type="scientific">Allacma fusca</name>
    <dbReference type="NCBI Taxonomy" id="39272"/>
    <lineage>
        <taxon>Eukaryota</taxon>
        <taxon>Metazoa</taxon>
        <taxon>Ecdysozoa</taxon>
        <taxon>Arthropoda</taxon>
        <taxon>Hexapoda</taxon>
        <taxon>Collembola</taxon>
        <taxon>Symphypleona</taxon>
        <taxon>Sminthuridae</taxon>
        <taxon>Allacma</taxon>
    </lineage>
</organism>
<proteinExistence type="predicted"/>